<feature type="transmembrane region" description="Helical" evidence="1">
    <location>
        <begin position="6"/>
        <end position="27"/>
    </location>
</feature>
<dbReference type="Gene3D" id="1.10.510.10">
    <property type="entry name" value="Transferase(Phosphotransferase) domain 1"/>
    <property type="match status" value="1"/>
</dbReference>
<keyword evidence="1" id="KW-1133">Transmembrane helix</keyword>
<evidence type="ECO:0000259" key="2">
    <source>
        <dbReference type="Pfam" id="PF14479"/>
    </source>
</evidence>
<dbReference type="AlphaFoldDB" id="A0A135LVX4"/>
<dbReference type="SUPFAM" id="SSF56112">
    <property type="entry name" value="Protein kinase-like (PK-like)"/>
    <property type="match status" value="1"/>
</dbReference>
<reference evidence="4 5" key="1">
    <citation type="journal article" date="2016" name="BMC Genomics">
        <title>Genome sequencing and secondary metabolism of the postharvest pathogen Penicillium griseofulvum.</title>
        <authorList>
            <person name="Banani H."/>
            <person name="Marcet-Houben M."/>
            <person name="Ballester A.R."/>
            <person name="Abbruscato P."/>
            <person name="Gonzalez-Candelas L."/>
            <person name="Gabaldon T."/>
            <person name="Spadaro D."/>
        </authorList>
    </citation>
    <scope>NUCLEOTIDE SEQUENCE [LARGE SCALE GENOMIC DNA]</scope>
    <source>
        <strain evidence="4 5">PG3</strain>
    </source>
</reference>
<dbReference type="RefSeq" id="XP_040651624.1">
    <property type="nucleotide sequence ID" value="XM_040787852.1"/>
</dbReference>
<gene>
    <name evidence="4" type="ORF">PGRI_001390</name>
</gene>
<keyword evidence="5" id="KW-1185">Reference proteome</keyword>
<evidence type="ECO:0000313" key="4">
    <source>
        <dbReference type="EMBL" id="KXG53089.1"/>
    </source>
</evidence>
<dbReference type="EMBL" id="LHQR01000014">
    <property type="protein sequence ID" value="KXG53089.1"/>
    <property type="molecule type" value="Genomic_DNA"/>
</dbReference>
<dbReference type="OrthoDB" id="1911848at2759"/>
<comment type="caution">
    <text evidence="4">The sequence shown here is derived from an EMBL/GenBank/DDBJ whole genome shotgun (WGS) entry which is preliminary data.</text>
</comment>
<dbReference type="InterPro" id="IPR056002">
    <property type="entry name" value="DUF7580"/>
</dbReference>
<keyword evidence="1" id="KW-0812">Transmembrane</keyword>
<dbReference type="Pfam" id="PF24476">
    <property type="entry name" value="DUF7580"/>
    <property type="match status" value="1"/>
</dbReference>
<dbReference type="Gene3D" id="1.20.120.1020">
    <property type="entry name" value="Prion-inhibition and propagation, HeLo domain"/>
    <property type="match status" value="1"/>
</dbReference>
<dbReference type="InterPro" id="IPR011009">
    <property type="entry name" value="Kinase-like_dom_sf"/>
</dbReference>
<proteinExistence type="predicted"/>
<feature type="domain" description="Prion-inhibition and propagation HeLo" evidence="2">
    <location>
        <begin position="8"/>
        <end position="191"/>
    </location>
</feature>
<dbReference type="InterPro" id="IPR029498">
    <property type="entry name" value="HeLo_dom"/>
</dbReference>
<dbReference type="PANTHER" id="PTHR37542:SF1">
    <property type="entry name" value="PRION-INHIBITION AND PROPAGATION HELO DOMAIN-CONTAINING PROTEIN"/>
    <property type="match status" value="1"/>
</dbReference>
<organism evidence="4 5">
    <name type="scientific">Penicillium patulum</name>
    <name type="common">Penicillium griseofulvum</name>
    <dbReference type="NCBI Taxonomy" id="5078"/>
    <lineage>
        <taxon>Eukaryota</taxon>
        <taxon>Fungi</taxon>
        <taxon>Dikarya</taxon>
        <taxon>Ascomycota</taxon>
        <taxon>Pezizomycotina</taxon>
        <taxon>Eurotiomycetes</taxon>
        <taxon>Eurotiomycetidae</taxon>
        <taxon>Eurotiales</taxon>
        <taxon>Aspergillaceae</taxon>
        <taxon>Penicillium</taxon>
    </lineage>
</organism>
<name>A0A135LVX4_PENPA</name>
<accession>A0A135LVX4</accession>
<dbReference type="Proteomes" id="UP000070168">
    <property type="component" value="Unassembled WGS sequence"/>
</dbReference>
<dbReference type="Pfam" id="PF14479">
    <property type="entry name" value="HeLo"/>
    <property type="match status" value="1"/>
</dbReference>
<dbReference type="PANTHER" id="PTHR37542">
    <property type="entry name" value="HELO DOMAIN-CONTAINING PROTEIN-RELATED"/>
    <property type="match status" value="1"/>
</dbReference>
<evidence type="ECO:0000256" key="1">
    <source>
        <dbReference type="SAM" id="Phobius"/>
    </source>
</evidence>
<evidence type="ECO:0000259" key="3">
    <source>
        <dbReference type="Pfam" id="PF24476"/>
    </source>
</evidence>
<feature type="domain" description="DUF7580" evidence="3">
    <location>
        <begin position="329"/>
        <end position="558"/>
    </location>
</feature>
<sequence>MDPVGVGLGTVALVSTVLEVFGLIISFRTYSETSRVLFRQLELEREVLLRWTTEVGLYPASHGSSTNCSIPPELLPLVHQTVATIGSLLAAATSPKSAKKKTEVGAEDLPAVLDRLQEELKTNETQSQSRLSRSLARLGWAISEEDRLKGLITTIHAYNTSLHNLIPKPLQVSLDGSIMQALLVETDLQSLLEIQRASLHWRKALSAAASVASFQHQKSTPGPPSTNQLLLPRSRFTSIGIDMARYLTTYEHNGQISHVMIEWRAYRIPRNSEHKISYLNTCLDLARLLHESQNLEAYRTLDSLGIIDDIEFKPSSRIGLVYRVPLSIIPLSESSIKVLTLHDLINGKEFIRPRLDERFALAQKLATGLHRLFVSRWYHKNLHSKNILFFTQINDGTGIAQPYLSGFDYARPDSPEEMTIKPEADEFCDRYRHPQCTHPDSRNVIRFSRRFDIYSLGVILTEIGRWETVDRMHKDYSSQRTKAKGGLPTAAPLDSFQRYLKTRSLESLGFRMGQIYTDAVRFCLGGVDAHGAVEAAVHVSENEEQLVSRLNKEVVAELAKCTA</sequence>
<keyword evidence="1" id="KW-0472">Membrane</keyword>
<dbReference type="InterPro" id="IPR038305">
    <property type="entry name" value="HeLo_sf"/>
</dbReference>
<dbReference type="OMA" id="RTKWVIG"/>
<dbReference type="GeneID" id="63703152"/>
<evidence type="ECO:0000313" key="5">
    <source>
        <dbReference type="Proteomes" id="UP000070168"/>
    </source>
</evidence>
<protein>
    <submittedName>
        <fullName evidence="4">Uncharacterized protein</fullName>
    </submittedName>
</protein>